<proteinExistence type="predicted"/>
<keyword evidence="5" id="KW-1185">Reference proteome</keyword>
<feature type="region of interest" description="Disordered" evidence="2">
    <location>
        <begin position="21"/>
        <end position="62"/>
    </location>
</feature>
<dbReference type="PROSITE" id="PS51257">
    <property type="entry name" value="PROKAR_LIPOPROTEIN"/>
    <property type="match status" value="1"/>
</dbReference>
<dbReference type="RefSeq" id="WP_106235579.1">
    <property type="nucleotide sequence ID" value="NZ_PVNG01000002.1"/>
</dbReference>
<protein>
    <submittedName>
        <fullName evidence="4">VCBS repeat protein</fullName>
    </submittedName>
</protein>
<accession>A0A2T0N9D9</accession>
<sequence>MARKLGLLLMALALTGCSATGPATGPAASRPTPSPGASAPVAVTPAASSPPRTRCSGKAEPGDLNGDGYADLAFIWTGPTGDDLEQDQLVVVNGSMRGLEPATAHIAGRWSMSAETVPQLADLDGDGCADIIVPDSSLLIYWGGRGTPTFMPYGRSSGLADLDGDDATDLMATESRGDDPRARVFAFLHGPFTRSGEPARKTSRPVPEGDWPGALITDPHGPEAVLYGPDDGGQADAGLLKDGGFRKVARGGAAVFGDFDGDGRRDVAIGDSGARDDEPGMQTEDQSVESITRVFYGGDREPQVLNGIRGSLAAGDLNGDGLDDLVSGEVAGASVVITGKAEVLFGSPRGLHRTGVSVTHHGPTRSLTGKRLKEWRLGSVKTWAVADYDGDGRDELLRVWRGGQDYARFWRVDAEGRTLQVFDLRGRPSARPRHG</sequence>
<evidence type="ECO:0000256" key="2">
    <source>
        <dbReference type="SAM" id="MobiDB-lite"/>
    </source>
</evidence>
<evidence type="ECO:0000256" key="1">
    <source>
        <dbReference type="ARBA" id="ARBA00022729"/>
    </source>
</evidence>
<dbReference type="EMBL" id="PVNG01000002">
    <property type="protein sequence ID" value="PRX69363.1"/>
    <property type="molecule type" value="Genomic_DNA"/>
</dbReference>
<evidence type="ECO:0000313" key="4">
    <source>
        <dbReference type="EMBL" id="PRX69363.1"/>
    </source>
</evidence>
<dbReference type="SUPFAM" id="SSF69318">
    <property type="entry name" value="Integrin alpha N-terminal domain"/>
    <property type="match status" value="1"/>
</dbReference>
<name>A0A2T0N9D9_9ACTN</name>
<feature type="compositionally biased region" description="Low complexity" evidence="2">
    <location>
        <begin position="35"/>
        <end position="51"/>
    </location>
</feature>
<dbReference type="Proteomes" id="UP000238312">
    <property type="component" value="Unassembled WGS sequence"/>
</dbReference>
<dbReference type="OrthoDB" id="344301at2"/>
<comment type="caution">
    <text evidence="4">The sequence shown here is derived from an EMBL/GenBank/DDBJ whole genome shotgun (WGS) entry which is preliminary data.</text>
</comment>
<evidence type="ECO:0000313" key="5">
    <source>
        <dbReference type="Proteomes" id="UP000238312"/>
    </source>
</evidence>
<dbReference type="PANTHER" id="PTHR46580">
    <property type="entry name" value="SENSOR KINASE-RELATED"/>
    <property type="match status" value="1"/>
</dbReference>
<feature type="signal peptide" evidence="3">
    <location>
        <begin position="1"/>
        <end position="19"/>
    </location>
</feature>
<dbReference type="PANTHER" id="PTHR46580:SF2">
    <property type="entry name" value="MAM DOMAIN-CONTAINING PROTEIN"/>
    <property type="match status" value="1"/>
</dbReference>
<keyword evidence="1 3" id="KW-0732">Signal</keyword>
<feature type="region of interest" description="Disordered" evidence="2">
    <location>
        <begin position="265"/>
        <end position="286"/>
    </location>
</feature>
<gene>
    <name evidence="4" type="ORF">B0I32_102420</name>
</gene>
<dbReference type="Pfam" id="PF13517">
    <property type="entry name" value="FG-GAP_3"/>
    <property type="match status" value="1"/>
</dbReference>
<dbReference type="InterPro" id="IPR028994">
    <property type="entry name" value="Integrin_alpha_N"/>
</dbReference>
<feature type="compositionally biased region" description="Basic and acidic residues" evidence="2">
    <location>
        <begin position="265"/>
        <end position="278"/>
    </location>
</feature>
<reference evidence="4 5" key="1">
    <citation type="submission" date="2018-03" db="EMBL/GenBank/DDBJ databases">
        <title>Genomic Encyclopedia of Type Strains, Phase III (KMG-III): the genomes of soil and plant-associated and newly described type strains.</title>
        <authorList>
            <person name="Whitman W."/>
        </authorList>
    </citation>
    <scope>NUCLEOTIDE SEQUENCE [LARGE SCALE GENOMIC DNA]</scope>
    <source>
        <strain evidence="4 5">CGMCC 4.7104</strain>
    </source>
</reference>
<dbReference type="InterPro" id="IPR013517">
    <property type="entry name" value="FG-GAP"/>
</dbReference>
<dbReference type="Gene3D" id="2.130.10.130">
    <property type="entry name" value="Integrin alpha, N-terminal"/>
    <property type="match status" value="2"/>
</dbReference>
<evidence type="ECO:0000256" key="3">
    <source>
        <dbReference type="SAM" id="SignalP"/>
    </source>
</evidence>
<organism evidence="4 5">
    <name type="scientific">Nonomuraea fuscirosea</name>
    <dbReference type="NCBI Taxonomy" id="1291556"/>
    <lineage>
        <taxon>Bacteria</taxon>
        <taxon>Bacillati</taxon>
        <taxon>Actinomycetota</taxon>
        <taxon>Actinomycetes</taxon>
        <taxon>Streptosporangiales</taxon>
        <taxon>Streptosporangiaceae</taxon>
        <taxon>Nonomuraea</taxon>
    </lineage>
</organism>
<feature type="chain" id="PRO_5039452142" evidence="3">
    <location>
        <begin position="20"/>
        <end position="435"/>
    </location>
</feature>
<dbReference type="AlphaFoldDB" id="A0A2T0N9D9"/>